<dbReference type="RefSeq" id="WP_146575816.1">
    <property type="nucleotide sequence ID" value="NZ_SJPM01000001.1"/>
</dbReference>
<protein>
    <recommendedName>
        <fullName evidence="3">Sulfatase</fullName>
    </recommendedName>
</protein>
<reference evidence="1 2" key="1">
    <citation type="submission" date="2019-02" db="EMBL/GenBank/DDBJ databases">
        <title>Deep-cultivation of Planctomycetes and their phenomic and genomic characterization uncovers novel biology.</title>
        <authorList>
            <person name="Wiegand S."/>
            <person name="Jogler M."/>
            <person name="Boedeker C."/>
            <person name="Pinto D."/>
            <person name="Vollmers J."/>
            <person name="Rivas-Marin E."/>
            <person name="Kohn T."/>
            <person name="Peeters S.H."/>
            <person name="Heuer A."/>
            <person name="Rast P."/>
            <person name="Oberbeckmann S."/>
            <person name="Bunk B."/>
            <person name="Jeske O."/>
            <person name="Meyerdierks A."/>
            <person name="Storesund J.E."/>
            <person name="Kallscheuer N."/>
            <person name="Luecker S."/>
            <person name="Lage O.M."/>
            <person name="Pohl T."/>
            <person name="Merkel B.J."/>
            <person name="Hornburger P."/>
            <person name="Mueller R.-W."/>
            <person name="Bruemmer F."/>
            <person name="Labrenz M."/>
            <person name="Spormann A.M."/>
            <person name="Op Den Camp H."/>
            <person name="Overmann J."/>
            <person name="Amann R."/>
            <person name="Jetten M.S.M."/>
            <person name="Mascher T."/>
            <person name="Medema M.H."/>
            <person name="Devos D.P."/>
            <person name="Kaster A.-K."/>
            <person name="Ovreas L."/>
            <person name="Rohde M."/>
            <person name="Galperin M.Y."/>
            <person name="Jogler C."/>
        </authorList>
    </citation>
    <scope>NUCLEOTIDE SEQUENCE [LARGE SCALE GENOMIC DNA]</scope>
    <source>
        <strain evidence="1 2">Pla100</strain>
    </source>
</reference>
<dbReference type="InterPro" id="IPR010869">
    <property type="entry name" value="DUF1501"/>
</dbReference>
<dbReference type="AlphaFoldDB" id="A0A5C6AW18"/>
<dbReference type="EMBL" id="SJPM01000001">
    <property type="protein sequence ID" value="TWU03256.1"/>
    <property type="molecule type" value="Genomic_DNA"/>
</dbReference>
<dbReference type="Pfam" id="PF07394">
    <property type="entry name" value="DUF1501"/>
    <property type="match status" value="1"/>
</dbReference>
<evidence type="ECO:0000313" key="1">
    <source>
        <dbReference type="EMBL" id="TWU03256.1"/>
    </source>
</evidence>
<accession>A0A5C6AW18</accession>
<dbReference type="OrthoDB" id="127333at2"/>
<dbReference type="Proteomes" id="UP000316213">
    <property type="component" value="Unassembled WGS sequence"/>
</dbReference>
<dbReference type="SUPFAM" id="SSF53649">
    <property type="entry name" value="Alkaline phosphatase-like"/>
    <property type="match status" value="1"/>
</dbReference>
<dbReference type="PANTHER" id="PTHR43737:SF1">
    <property type="entry name" value="DUF1501 DOMAIN-CONTAINING PROTEIN"/>
    <property type="match status" value="1"/>
</dbReference>
<dbReference type="PANTHER" id="PTHR43737">
    <property type="entry name" value="BLL7424 PROTEIN"/>
    <property type="match status" value="1"/>
</dbReference>
<organism evidence="1 2">
    <name type="scientific">Neorhodopirellula pilleata</name>
    <dbReference type="NCBI Taxonomy" id="2714738"/>
    <lineage>
        <taxon>Bacteria</taxon>
        <taxon>Pseudomonadati</taxon>
        <taxon>Planctomycetota</taxon>
        <taxon>Planctomycetia</taxon>
        <taxon>Pirellulales</taxon>
        <taxon>Pirellulaceae</taxon>
        <taxon>Neorhodopirellula</taxon>
    </lineage>
</organism>
<proteinExistence type="predicted"/>
<keyword evidence="2" id="KW-1185">Reference proteome</keyword>
<evidence type="ECO:0008006" key="3">
    <source>
        <dbReference type="Google" id="ProtNLM"/>
    </source>
</evidence>
<evidence type="ECO:0000313" key="2">
    <source>
        <dbReference type="Proteomes" id="UP000316213"/>
    </source>
</evidence>
<name>A0A5C6AW18_9BACT</name>
<comment type="caution">
    <text evidence="1">The sequence shown here is derived from an EMBL/GenBank/DDBJ whole genome shotgun (WGS) entry which is preliminary data.</text>
</comment>
<dbReference type="InterPro" id="IPR017850">
    <property type="entry name" value="Alkaline_phosphatase_core_sf"/>
</dbReference>
<gene>
    <name evidence="1" type="ORF">Pla100_01740</name>
</gene>
<sequence>MNPNLLATRRSFISHAFGGVGALALGSMLDRNAFGSVKAVDSGLPHFPPTAKRVIYLFMSGGPSHIDLFDYKPTLIQNHGEELPPSVRGDQRVTGMTSGQKKFLVCGSIGKFAQRGKSGTWVSDLLPYTSNVVDDIAVIRSMNTEAINHDPGITYINTGSQIPGQPSAGAWASYGLGSVNQNMPAYVVLLSQGTGKNPGQPIFSRLWGSGYLPSNHQGVMLRSSGDPVLYLNDPPGITRENRREQLDDLAALNRLKFKDSGDPEIETRISQYEMAFRMQAAAPEIADLSDEPESTFELYGQDARQPGSYAFNCLMARRMAERDVRFIQLFHRGWDQHVNLERELKAQCRDTDQASAALVTDLKTRGLLDDTLVIWGGEFGRTAYSQGALGSGRDHHGRCFSMWMAGGGVQGGVSHGTTDEFAYNIAENGVHIRDLNATMLHCLGIDHERFTYRFQGLDQRLTGVEEAHVVKDVLISVGGH</sequence>